<name>A0AAN8IGG3_TRICO</name>
<feature type="transmembrane region" description="Helical" evidence="1">
    <location>
        <begin position="280"/>
        <end position="303"/>
    </location>
</feature>
<gene>
    <name evidence="2" type="ORF">GCK32_003320</name>
</gene>
<keyword evidence="1" id="KW-1133">Transmembrane helix</keyword>
<evidence type="ECO:0000313" key="2">
    <source>
        <dbReference type="EMBL" id="KAK5972616.1"/>
    </source>
</evidence>
<comment type="caution">
    <text evidence="2">The sequence shown here is derived from an EMBL/GenBank/DDBJ whole genome shotgun (WGS) entry which is preliminary data.</text>
</comment>
<dbReference type="Proteomes" id="UP001331761">
    <property type="component" value="Unassembled WGS sequence"/>
</dbReference>
<proteinExistence type="predicted"/>
<reference evidence="2 3" key="1">
    <citation type="submission" date="2019-10" db="EMBL/GenBank/DDBJ databases">
        <title>Assembly and Annotation for the nematode Trichostrongylus colubriformis.</title>
        <authorList>
            <person name="Martin J."/>
        </authorList>
    </citation>
    <scope>NUCLEOTIDE SEQUENCE [LARGE SCALE GENOMIC DNA]</scope>
    <source>
        <strain evidence="2">G859</strain>
        <tissue evidence="2">Whole worm</tissue>
    </source>
</reference>
<dbReference type="AlphaFoldDB" id="A0AAN8IGG3"/>
<keyword evidence="1" id="KW-0812">Transmembrane</keyword>
<evidence type="ECO:0000256" key="1">
    <source>
        <dbReference type="SAM" id="Phobius"/>
    </source>
</evidence>
<evidence type="ECO:0000313" key="3">
    <source>
        <dbReference type="Proteomes" id="UP001331761"/>
    </source>
</evidence>
<organism evidence="2 3">
    <name type="scientific">Trichostrongylus colubriformis</name>
    <name type="common">Black scour worm</name>
    <dbReference type="NCBI Taxonomy" id="6319"/>
    <lineage>
        <taxon>Eukaryota</taxon>
        <taxon>Metazoa</taxon>
        <taxon>Ecdysozoa</taxon>
        <taxon>Nematoda</taxon>
        <taxon>Chromadorea</taxon>
        <taxon>Rhabditida</taxon>
        <taxon>Rhabditina</taxon>
        <taxon>Rhabditomorpha</taxon>
        <taxon>Strongyloidea</taxon>
        <taxon>Trichostrongylidae</taxon>
        <taxon>Trichostrongylus</taxon>
    </lineage>
</organism>
<protein>
    <submittedName>
        <fullName evidence="2">Uncharacterized protein</fullName>
    </submittedName>
</protein>
<dbReference type="EMBL" id="WIXE01016494">
    <property type="protein sequence ID" value="KAK5972616.1"/>
    <property type="molecule type" value="Genomic_DNA"/>
</dbReference>
<feature type="transmembrane region" description="Helical" evidence="1">
    <location>
        <begin position="246"/>
        <end position="268"/>
    </location>
</feature>
<feature type="transmembrane region" description="Helical" evidence="1">
    <location>
        <begin position="324"/>
        <end position="347"/>
    </location>
</feature>
<accession>A0AAN8IGG3</accession>
<keyword evidence="3" id="KW-1185">Reference proteome</keyword>
<feature type="transmembrane region" description="Helical" evidence="1">
    <location>
        <begin position="218"/>
        <end position="239"/>
    </location>
</feature>
<sequence>MWIIFVIGLVASHKAERYEPRRLYYEFPVERSAKLASMESFGPRNYDKSQVDLPEAQDDYEVVHFRKEIPGQQGASTTLATTPTSTDNTDDAVVSFFRNFAQKIGISLTILYRKLKELAGWSGTEERQLNATNTLAANRTYDKEDPAGNWENQVDIDTSELSRKYNPSQRAHLMDTLARLIKQIESMRAYGAVEKSIEAEQRDPEFCCRVTYKGASTVVIVLEILYWFYYLLILVFAIVKHRQAWSIVLLSVNLFLLALQILTASVGVWKEKPRLLQTHLIFLCLTMIWDLCMTTGFFILAVYPRAKEDSLINYKGAEFNARTFGVVMGSLMVMFFVIRFISTWIIWKYWNLLHKRERQNSDAQYYPLPTKEDIAQQQILLKSSSFPFTA</sequence>
<keyword evidence="1" id="KW-0472">Membrane</keyword>